<evidence type="ECO:0000256" key="7">
    <source>
        <dbReference type="ARBA" id="ARBA00022723"/>
    </source>
</evidence>
<dbReference type="PANTHER" id="PTHR33694:SF1">
    <property type="entry name" value="UDP-3-O-ACYL-N-ACETYLGLUCOSAMINE DEACETYLASE 1, MITOCHONDRIAL-RELATED"/>
    <property type="match status" value="1"/>
</dbReference>
<organism evidence="13 14">
    <name type="scientific">Henriciella mobilis</name>
    <dbReference type="NCBI Taxonomy" id="2305467"/>
    <lineage>
        <taxon>Bacteria</taxon>
        <taxon>Pseudomonadati</taxon>
        <taxon>Pseudomonadota</taxon>
        <taxon>Alphaproteobacteria</taxon>
        <taxon>Hyphomonadales</taxon>
        <taxon>Hyphomonadaceae</taxon>
        <taxon>Henriciella</taxon>
    </lineage>
</organism>
<dbReference type="Proteomes" id="UP000266385">
    <property type="component" value="Unassembled WGS sequence"/>
</dbReference>
<dbReference type="InterPro" id="IPR011334">
    <property type="entry name" value="UDP-acyl_GlcNac_deAcase_C"/>
</dbReference>
<dbReference type="PANTHER" id="PTHR33694">
    <property type="entry name" value="UDP-3-O-ACYL-N-ACETYLGLUCOSAMINE DEACETYLASE 1, MITOCHONDRIAL-RELATED"/>
    <property type="match status" value="1"/>
</dbReference>
<evidence type="ECO:0000256" key="8">
    <source>
        <dbReference type="ARBA" id="ARBA00022801"/>
    </source>
</evidence>
<comment type="caution">
    <text evidence="13">The sequence shown here is derived from an EMBL/GenBank/DDBJ whole genome shotgun (WGS) entry which is preliminary data.</text>
</comment>
<feature type="binding site" evidence="12">
    <location>
        <position position="242"/>
    </location>
    <ligand>
        <name>Zn(2+)</name>
        <dbReference type="ChEBI" id="CHEBI:29105"/>
    </ligand>
</feature>
<dbReference type="HAMAP" id="MF_00388">
    <property type="entry name" value="LpxC"/>
    <property type="match status" value="1"/>
</dbReference>
<evidence type="ECO:0000256" key="5">
    <source>
        <dbReference type="ARBA" id="ARBA00022516"/>
    </source>
</evidence>
<dbReference type="UniPathway" id="UPA00359">
    <property type="reaction ID" value="UER00478"/>
</dbReference>
<accession>A0A399RQW4</accession>
<gene>
    <name evidence="12" type="primary">lpxC</name>
    <name evidence="13" type="ORF">D1223_02030</name>
</gene>
<evidence type="ECO:0000256" key="2">
    <source>
        <dbReference type="ARBA" id="ARBA00002923"/>
    </source>
</evidence>
<dbReference type="Gene3D" id="3.30.1700.10">
    <property type="entry name" value="lpxc deacetylase, domain 2"/>
    <property type="match status" value="1"/>
</dbReference>
<keyword evidence="14" id="KW-1185">Reference proteome</keyword>
<dbReference type="RefSeq" id="WP_119374735.1">
    <property type="nucleotide sequence ID" value="NZ_QWFX01000005.1"/>
</dbReference>
<evidence type="ECO:0000256" key="12">
    <source>
        <dbReference type="HAMAP-Rule" id="MF_00388"/>
    </source>
</evidence>
<dbReference type="InterPro" id="IPR020568">
    <property type="entry name" value="Ribosomal_Su5_D2-typ_SF"/>
</dbReference>
<keyword evidence="6 12" id="KW-0441">Lipid A biosynthesis</keyword>
<protein>
    <recommendedName>
        <fullName evidence="4 12">UDP-3-O-acyl-N-acetylglucosamine deacetylase</fullName>
        <shortName evidence="12">UDP-3-O-acyl-GlcNAc deacetylase</shortName>
        <ecNumber evidence="4 12">3.5.1.108</ecNumber>
    </recommendedName>
    <alternativeName>
        <fullName evidence="12">UDP-3-O-[R-3-hydroxymyristoyl]-N-acetylglucosamine deacetylase</fullName>
    </alternativeName>
</protein>
<dbReference type="EC" id="3.5.1.108" evidence="4 12"/>
<proteinExistence type="inferred from homology"/>
<dbReference type="NCBIfam" id="TIGR00325">
    <property type="entry name" value="lpxC"/>
    <property type="match status" value="1"/>
</dbReference>
<comment type="function">
    <text evidence="2 12">Catalyzes the hydrolysis of UDP-3-O-myristoyl-N-acetylglucosamine to form UDP-3-O-myristoylglucosamine and acetate, the committed step in lipid A biosynthesis.</text>
</comment>
<evidence type="ECO:0000313" key="14">
    <source>
        <dbReference type="Proteomes" id="UP000266385"/>
    </source>
</evidence>
<feature type="active site" description="Proton donor" evidence="12">
    <location>
        <position position="269"/>
    </location>
</feature>
<evidence type="ECO:0000256" key="11">
    <source>
        <dbReference type="ARBA" id="ARBA00024535"/>
    </source>
</evidence>
<keyword evidence="8 12" id="KW-0378">Hydrolase</keyword>
<dbReference type="GO" id="GO:0009245">
    <property type="term" value="P:lipid A biosynthetic process"/>
    <property type="evidence" value="ECO:0007669"/>
    <property type="project" value="UniProtKB-UniRule"/>
</dbReference>
<keyword evidence="5 12" id="KW-0444">Lipid biosynthesis</keyword>
<feature type="binding site" evidence="12">
    <location>
        <position position="246"/>
    </location>
    <ligand>
        <name>Zn(2+)</name>
        <dbReference type="ChEBI" id="CHEBI:29105"/>
    </ligand>
</feature>
<evidence type="ECO:0000256" key="10">
    <source>
        <dbReference type="ARBA" id="ARBA00023098"/>
    </source>
</evidence>
<dbReference type="AlphaFoldDB" id="A0A399RQW4"/>
<evidence type="ECO:0000256" key="6">
    <source>
        <dbReference type="ARBA" id="ARBA00022556"/>
    </source>
</evidence>
<dbReference type="Gene3D" id="3.30.230.20">
    <property type="entry name" value="lpxc deacetylase, domain 1"/>
    <property type="match status" value="1"/>
</dbReference>
<keyword evidence="10 12" id="KW-0443">Lipid metabolism</keyword>
<reference evidence="13 14" key="1">
    <citation type="submission" date="2018-08" db="EMBL/GenBank/DDBJ databases">
        <title>Henriciella mobilis sp. nov., isolated from seawater.</title>
        <authorList>
            <person name="Cheng H."/>
            <person name="Wu Y.-H."/>
            <person name="Xu X.-W."/>
            <person name="Guo L.-L."/>
        </authorList>
    </citation>
    <scope>NUCLEOTIDE SEQUENCE [LARGE SCALE GENOMIC DNA]</scope>
    <source>
        <strain evidence="13 14">JN25</strain>
    </source>
</reference>
<evidence type="ECO:0000256" key="4">
    <source>
        <dbReference type="ARBA" id="ARBA00012745"/>
    </source>
</evidence>
<keyword evidence="9 12" id="KW-0862">Zinc</keyword>
<keyword evidence="7 12" id="KW-0479">Metal-binding</keyword>
<evidence type="ECO:0000256" key="3">
    <source>
        <dbReference type="ARBA" id="ARBA00005002"/>
    </source>
</evidence>
<evidence type="ECO:0000256" key="1">
    <source>
        <dbReference type="ARBA" id="ARBA00001947"/>
    </source>
</evidence>
<name>A0A399RQW4_9PROT</name>
<dbReference type="InterPro" id="IPR004463">
    <property type="entry name" value="UDP-acyl_GlcNac_deAcase"/>
</dbReference>
<evidence type="ECO:0000256" key="9">
    <source>
        <dbReference type="ARBA" id="ARBA00022833"/>
    </source>
</evidence>
<comment type="pathway">
    <text evidence="3 12">Glycolipid biosynthesis; lipid IV(A) biosynthesis; lipid IV(A) from (3R)-3-hydroxytetradecanoyl-[acyl-carrier-protein] and UDP-N-acetyl-alpha-D-glucosamine: step 2/6.</text>
</comment>
<dbReference type="OrthoDB" id="9802746at2"/>
<dbReference type="InterPro" id="IPR015870">
    <property type="entry name" value="UDP-acyl_N-AcGlcN_deAcase_N"/>
</dbReference>
<comment type="cofactor">
    <cofactor evidence="1 12">
        <name>Zn(2+)</name>
        <dbReference type="ChEBI" id="CHEBI:29105"/>
    </cofactor>
</comment>
<feature type="binding site" evidence="12">
    <location>
        <position position="83"/>
    </location>
    <ligand>
        <name>Zn(2+)</name>
        <dbReference type="ChEBI" id="CHEBI:29105"/>
    </ligand>
</feature>
<evidence type="ECO:0000313" key="13">
    <source>
        <dbReference type="EMBL" id="RIJ32654.1"/>
    </source>
</evidence>
<dbReference type="GO" id="GO:0103117">
    <property type="term" value="F:UDP-3-O-acyl-N-acetylglucosamine deacetylase activity"/>
    <property type="evidence" value="ECO:0007669"/>
    <property type="project" value="UniProtKB-UniRule"/>
</dbReference>
<dbReference type="EMBL" id="QWFX01000005">
    <property type="protein sequence ID" value="RIJ32654.1"/>
    <property type="molecule type" value="Genomic_DNA"/>
</dbReference>
<dbReference type="SUPFAM" id="SSF54211">
    <property type="entry name" value="Ribosomal protein S5 domain 2-like"/>
    <property type="match status" value="2"/>
</dbReference>
<dbReference type="GO" id="GO:0016020">
    <property type="term" value="C:membrane"/>
    <property type="evidence" value="ECO:0007669"/>
    <property type="project" value="GOC"/>
</dbReference>
<comment type="similarity">
    <text evidence="12">Belongs to the LpxC family.</text>
</comment>
<dbReference type="GO" id="GO:0046872">
    <property type="term" value="F:metal ion binding"/>
    <property type="evidence" value="ECO:0007669"/>
    <property type="project" value="UniProtKB-KW"/>
</dbReference>
<sequence length="306" mass="32787">MSSVQVQQTVSCPVVCAGVGVHSGARARMVMKPAPVGTGIRFRRTDIKDRDNLLMARGDHVSEVQLGTTLQNADGVTVATVEHLLAACAGIGVDNLLIEIDGPEVPIMDGSSAVYCELLLSAGLRQQGALRRRIRILDEVEVGDGVKTARLKPSADNYLAIHAKIEFESRAIGTQQMSLRLLPGMFARDIAFARTFGFAHEVEFLKSKGLARGGSLDNAVVLDGDTVVNPEGLRASDEFVRHKILDAVGDLMLAGAPIAGIYEARQPGHALNNKLVRALLDTPSAWCWETDEVAADMEPVSLAARQ</sequence>
<comment type="catalytic activity">
    <reaction evidence="11 12">
        <text>a UDP-3-O-[(3R)-3-hydroxyacyl]-N-acetyl-alpha-D-glucosamine + H2O = a UDP-3-O-[(3R)-3-hydroxyacyl]-alpha-D-glucosamine + acetate</text>
        <dbReference type="Rhea" id="RHEA:67816"/>
        <dbReference type="ChEBI" id="CHEBI:15377"/>
        <dbReference type="ChEBI" id="CHEBI:30089"/>
        <dbReference type="ChEBI" id="CHEBI:137740"/>
        <dbReference type="ChEBI" id="CHEBI:173225"/>
        <dbReference type="EC" id="3.5.1.108"/>
    </reaction>
</comment>
<dbReference type="Pfam" id="PF03331">
    <property type="entry name" value="LpxC"/>
    <property type="match status" value="1"/>
</dbReference>